<evidence type="ECO:0000313" key="2">
    <source>
        <dbReference type="Proteomes" id="UP000241769"/>
    </source>
</evidence>
<comment type="caution">
    <text evidence="1">The sequence shown here is derived from an EMBL/GenBank/DDBJ whole genome shotgun (WGS) entry which is preliminary data.</text>
</comment>
<evidence type="ECO:0000313" key="1">
    <source>
        <dbReference type="EMBL" id="PRP84709.1"/>
    </source>
</evidence>
<dbReference type="Proteomes" id="UP000241769">
    <property type="component" value="Unassembled WGS sequence"/>
</dbReference>
<proteinExistence type="predicted"/>
<accession>A0A2P6NL85</accession>
<organism evidence="1 2">
    <name type="scientific">Planoprotostelium fungivorum</name>
    <dbReference type="NCBI Taxonomy" id="1890364"/>
    <lineage>
        <taxon>Eukaryota</taxon>
        <taxon>Amoebozoa</taxon>
        <taxon>Evosea</taxon>
        <taxon>Variosea</taxon>
        <taxon>Cavosteliida</taxon>
        <taxon>Cavosteliaceae</taxon>
        <taxon>Planoprotostelium</taxon>
    </lineage>
</organism>
<keyword evidence="2" id="KW-1185">Reference proteome</keyword>
<protein>
    <submittedName>
        <fullName evidence="1">Uncharacterized protein</fullName>
    </submittedName>
</protein>
<dbReference type="EMBL" id="MDYQ01000058">
    <property type="protein sequence ID" value="PRP84709.1"/>
    <property type="molecule type" value="Genomic_DNA"/>
</dbReference>
<dbReference type="InParanoid" id="A0A2P6NL85"/>
<gene>
    <name evidence="1" type="ORF">PROFUN_07959</name>
</gene>
<sequence length="123" mass="14505">MPVTSIYRDRIRVRLNPQKMKIDCVSYSNCDRSDRHRFEDSRFCIVTSPRSVVFIWCQYIITGLSTTAPLDSTCDSTCLLTLCPTYSQTSYQKFDIEFYGQDVPHEHDEYRQGIYQRNRLSIL</sequence>
<name>A0A2P6NL85_9EUKA</name>
<reference evidence="1 2" key="1">
    <citation type="journal article" date="2018" name="Genome Biol. Evol.">
        <title>Multiple Roots of Fruiting Body Formation in Amoebozoa.</title>
        <authorList>
            <person name="Hillmann F."/>
            <person name="Forbes G."/>
            <person name="Novohradska S."/>
            <person name="Ferling I."/>
            <person name="Riege K."/>
            <person name="Groth M."/>
            <person name="Westermann M."/>
            <person name="Marz M."/>
            <person name="Spaller T."/>
            <person name="Winckler T."/>
            <person name="Schaap P."/>
            <person name="Glockner G."/>
        </authorList>
    </citation>
    <scope>NUCLEOTIDE SEQUENCE [LARGE SCALE GENOMIC DNA]</scope>
    <source>
        <strain evidence="1 2">Jena</strain>
    </source>
</reference>
<dbReference type="AlphaFoldDB" id="A0A2P6NL85"/>